<keyword evidence="4" id="KW-1185">Reference proteome</keyword>
<protein>
    <submittedName>
        <fullName evidence="3">Cupin domain-containing protein</fullName>
    </submittedName>
</protein>
<evidence type="ECO:0000313" key="4">
    <source>
        <dbReference type="Proteomes" id="UP001254257"/>
    </source>
</evidence>
<dbReference type="Pfam" id="PF07883">
    <property type="entry name" value="Cupin_2"/>
    <property type="match status" value="1"/>
</dbReference>
<dbReference type="PANTHER" id="PTHR35848:SF6">
    <property type="entry name" value="CUPIN TYPE-2 DOMAIN-CONTAINING PROTEIN"/>
    <property type="match status" value="1"/>
</dbReference>
<evidence type="ECO:0000256" key="1">
    <source>
        <dbReference type="ARBA" id="ARBA00022723"/>
    </source>
</evidence>
<reference evidence="3 4" key="1">
    <citation type="submission" date="2023-09" db="EMBL/GenBank/DDBJ databases">
        <title>Whole genome shotgun sequencing (WGS) of Bosea sp. ZW T0_25, isolated from stored onions (Allium cepa).</title>
        <authorList>
            <person name="Stoll D.A."/>
            <person name="Huch M."/>
        </authorList>
    </citation>
    <scope>NUCLEOTIDE SEQUENCE [LARGE SCALE GENOMIC DNA]</scope>
    <source>
        <strain evidence="3 4">ZW T0_25</strain>
    </source>
</reference>
<dbReference type="InterPro" id="IPR013096">
    <property type="entry name" value="Cupin_2"/>
</dbReference>
<gene>
    <name evidence="3" type="ORF">RKE40_13800</name>
</gene>
<evidence type="ECO:0000313" key="3">
    <source>
        <dbReference type="EMBL" id="MDU0340970.1"/>
    </source>
</evidence>
<dbReference type="InterPro" id="IPR014710">
    <property type="entry name" value="RmlC-like_jellyroll"/>
</dbReference>
<accession>A0ABU3S850</accession>
<dbReference type="InterPro" id="IPR051610">
    <property type="entry name" value="GPI/OXD"/>
</dbReference>
<dbReference type="RefSeq" id="WP_316018811.1">
    <property type="nucleotide sequence ID" value="NZ_JAWDID010000018.1"/>
</dbReference>
<dbReference type="Proteomes" id="UP001254257">
    <property type="component" value="Unassembled WGS sequence"/>
</dbReference>
<comment type="caution">
    <text evidence="3">The sequence shown here is derived from an EMBL/GenBank/DDBJ whole genome shotgun (WGS) entry which is preliminary data.</text>
</comment>
<dbReference type="Gene3D" id="2.60.120.10">
    <property type="entry name" value="Jelly Rolls"/>
    <property type="match status" value="1"/>
</dbReference>
<evidence type="ECO:0000259" key="2">
    <source>
        <dbReference type="Pfam" id="PF07883"/>
    </source>
</evidence>
<dbReference type="SUPFAM" id="SSF51182">
    <property type="entry name" value="RmlC-like cupins"/>
    <property type="match status" value="1"/>
</dbReference>
<name>A0ABU3S850_9HYPH</name>
<dbReference type="InterPro" id="IPR011051">
    <property type="entry name" value="RmlC_Cupin_sf"/>
</dbReference>
<dbReference type="EMBL" id="JAWDID010000018">
    <property type="protein sequence ID" value="MDU0340970.1"/>
    <property type="molecule type" value="Genomic_DNA"/>
</dbReference>
<proteinExistence type="predicted"/>
<dbReference type="PANTHER" id="PTHR35848">
    <property type="entry name" value="OXALATE-BINDING PROTEIN"/>
    <property type="match status" value="1"/>
</dbReference>
<sequence length="170" mass="19258">MTERPAGEIKVLGAQDGESFWQPVPANGFVRNLLNDKAVSSENRFAMGTQTVAPRSFIREHTHDRNEEIIFVVRGRGIARMDGVDHPLEEGSCVFVGRDRKHHFLNPHDEPLTFLWLIMPGGLDEFFAQIGRPRRTGEPAPEPFPRPENVAEIEARTVFGWTDASFNQHK</sequence>
<keyword evidence="1" id="KW-0479">Metal-binding</keyword>
<feature type="domain" description="Cupin type-2" evidence="2">
    <location>
        <begin position="49"/>
        <end position="117"/>
    </location>
</feature>
<organism evidence="3 4">
    <name type="scientific">Bosea rubneri</name>
    <dbReference type="NCBI Taxonomy" id="3075434"/>
    <lineage>
        <taxon>Bacteria</taxon>
        <taxon>Pseudomonadati</taxon>
        <taxon>Pseudomonadota</taxon>
        <taxon>Alphaproteobacteria</taxon>
        <taxon>Hyphomicrobiales</taxon>
        <taxon>Boseaceae</taxon>
        <taxon>Bosea</taxon>
    </lineage>
</organism>